<keyword evidence="1" id="KW-0812">Transmembrane</keyword>
<dbReference type="RefSeq" id="WP_127061493.1">
    <property type="nucleotide sequence ID" value="NZ_RZHF01000013.1"/>
</dbReference>
<evidence type="ECO:0000313" key="3">
    <source>
        <dbReference type="Proteomes" id="UP000287023"/>
    </source>
</evidence>
<feature type="transmembrane region" description="Helical" evidence="1">
    <location>
        <begin position="93"/>
        <end position="110"/>
    </location>
</feature>
<keyword evidence="1" id="KW-0472">Membrane</keyword>
<gene>
    <name evidence="2" type="ORF">ELY38_08790</name>
</gene>
<evidence type="ECO:0008006" key="4">
    <source>
        <dbReference type="Google" id="ProtNLM"/>
    </source>
</evidence>
<evidence type="ECO:0000313" key="2">
    <source>
        <dbReference type="EMBL" id="RUR31907.1"/>
    </source>
</evidence>
<evidence type="ECO:0000256" key="1">
    <source>
        <dbReference type="SAM" id="Phobius"/>
    </source>
</evidence>
<name>A0A433KQQ8_9GAMM</name>
<feature type="transmembrane region" description="Helical" evidence="1">
    <location>
        <begin position="12"/>
        <end position="38"/>
    </location>
</feature>
<keyword evidence="3" id="KW-1185">Reference proteome</keyword>
<comment type="caution">
    <text evidence="2">The sequence shown here is derived from an EMBL/GenBank/DDBJ whole genome shotgun (WGS) entry which is preliminary data.</text>
</comment>
<keyword evidence="1" id="KW-1133">Transmembrane helix</keyword>
<accession>A0A433KQQ8</accession>
<dbReference type="EMBL" id="RZHF01000013">
    <property type="protein sequence ID" value="RUR31907.1"/>
    <property type="molecule type" value="Genomic_DNA"/>
</dbReference>
<dbReference type="Proteomes" id="UP000287023">
    <property type="component" value="Unassembled WGS sequence"/>
</dbReference>
<sequence length="283" mass="30126">MLALARWLMRGLPYAAGGAALATLVPWLFWLGAAIAALVTLRKGFAPALPVIIAAALPAGFWWSQGDVIPLASVLLVTLMAVILRERMRWSEAMIVGALVAAAMVQFGIFSPPGGTELMLEQLRQGSSDVDQMLTELANQGYNTQQLAIIVVGGVTGLVVLVAAIACLALARSWQAGLYNPGGFREEFHALRLTPKELAVLAVLSVVSMMLGAHALAVLGWIPLLVAGIALVHGYIGLKGMNGLWLVAFYVLLIMTWPTILIVLLLGLIDTFANIRARLARGN</sequence>
<reference evidence="2 3" key="1">
    <citation type="submission" date="2018-12" db="EMBL/GenBank/DDBJ databases">
        <title>three novel Halomonas strain isolated from plants.</title>
        <authorList>
            <person name="Sun C."/>
        </authorList>
    </citation>
    <scope>NUCLEOTIDE SEQUENCE [LARGE SCALE GENOMIC DNA]</scope>
    <source>
        <strain evidence="2 3">JCM 18142</strain>
    </source>
</reference>
<organism evidence="2 3">
    <name type="scientific">Vreelandella nanhaiensis</name>
    <dbReference type="NCBI Taxonomy" id="1258546"/>
    <lineage>
        <taxon>Bacteria</taxon>
        <taxon>Pseudomonadati</taxon>
        <taxon>Pseudomonadota</taxon>
        <taxon>Gammaproteobacteria</taxon>
        <taxon>Oceanospirillales</taxon>
        <taxon>Halomonadaceae</taxon>
        <taxon>Vreelandella</taxon>
    </lineage>
</organism>
<feature type="transmembrane region" description="Helical" evidence="1">
    <location>
        <begin position="147"/>
        <end position="171"/>
    </location>
</feature>
<feature type="transmembrane region" description="Helical" evidence="1">
    <location>
        <begin position="243"/>
        <end position="269"/>
    </location>
</feature>
<dbReference type="OrthoDB" id="5659946at2"/>
<dbReference type="AlphaFoldDB" id="A0A433KQQ8"/>
<feature type="transmembrane region" description="Helical" evidence="1">
    <location>
        <begin position="68"/>
        <end position="84"/>
    </location>
</feature>
<feature type="transmembrane region" description="Helical" evidence="1">
    <location>
        <begin position="45"/>
        <end position="62"/>
    </location>
</feature>
<protein>
    <recommendedName>
        <fullName evidence="4">DUF2232 domain-containing protein</fullName>
    </recommendedName>
</protein>
<proteinExistence type="predicted"/>
<feature type="transmembrane region" description="Helical" evidence="1">
    <location>
        <begin position="198"/>
        <end position="231"/>
    </location>
</feature>